<proteinExistence type="predicted"/>
<evidence type="ECO:0000313" key="6">
    <source>
        <dbReference type="EMBL" id="KYR03002.1"/>
    </source>
</evidence>
<accession>A0A152A9U7</accession>
<feature type="domain" description="Stealth protein CR3 conserved region 3" evidence="4">
    <location>
        <begin position="251"/>
        <end position="298"/>
    </location>
</feature>
<evidence type="ECO:0008006" key="8">
    <source>
        <dbReference type="Google" id="ProtNLM"/>
    </source>
</evidence>
<keyword evidence="7" id="KW-1185">Reference proteome</keyword>
<dbReference type="AlphaFoldDB" id="A0A152A9U7"/>
<dbReference type="Pfam" id="PF17101">
    <property type="entry name" value="Stealth_CR1"/>
    <property type="match status" value="1"/>
</dbReference>
<evidence type="ECO:0000259" key="4">
    <source>
        <dbReference type="Pfam" id="PF17102"/>
    </source>
</evidence>
<dbReference type="Pfam" id="PF17102">
    <property type="entry name" value="Stealth_CR3"/>
    <property type="match status" value="1"/>
</dbReference>
<dbReference type="PANTHER" id="PTHR47452:SF1">
    <property type="match status" value="1"/>
</dbReference>
<sequence length="371" mass="44521">MSDSKILNHILFFLIIFIVTGTLLNIHLIALYYKKFKPSPESIFLPDYNDSNYTHWSKIPIKCDKIDIVYTWVNGSDKFHILSRYFKKGGDLNTILKDNPRYRDLMGLKYSLRSVKKYVPFINNIWIITDNQYPNWINLNSLGNIHFITHQQLFKNRSHLPSFNSNAIESNFHSLPDEVSDCFLYLNDDIFFGNYVNYSDFFDDDYGIAVYPEKWKAPVLKPEGVWHKSIAFSNSILNRQWEEDKERYYPTHGLQVWNKNILKRMYREIRNEIEFTSQNRFRTNNDTQIPFLFQQYALKYYRHFLPPPINFYGSINDDIKKTREIYFNITRYHPKTVCLNDRLSDVTPDQIYQDLYKFFNTMFPDKGDFEL</sequence>
<dbReference type="Pfam" id="PF11380">
    <property type="entry name" value="Stealth_CR2"/>
    <property type="match status" value="1"/>
</dbReference>
<dbReference type="Proteomes" id="UP000076078">
    <property type="component" value="Unassembled WGS sequence"/>
</dbReference>
<dbReference type="Pfam" id="PF17103">
    <property type="entry name" value="Stealth_CR4"/>
    <property type="match status" value="1"/>
</dbReference>
<feature type="domain" description="Stealth protein CR4 conserved region 4" evidence="5">
    <location>
        <begin position="331"/>
        <end position="371"/>
    </location>
</feature>
<organism evidence="6 7">
    <name type="scientific">Tieghemostelium lacteum</name>
    <name type="common">Slime mold</name>
    <name type="synonym">Dictyostelium lacteum</name>
    <dbReference type="NCBI Taxonomy" id="361077"/>
    <lineage>
        <taxon>Eukaryota</taxon>
        <taxon>Amoebozoa</taxon>
        <taxon>Evosea</taxon>
        <taxon>Eumycetozoa</taxon>
        <taxon>Dictyostelia</taxon>
        <taxon>Dictyosteliales</taxon>
        <taxon>Raperosteliaceae</taxon>
        <taxon>Tieghemostelium</taxon>
    </lineage>
</organism>
<name>A0A152A9U7_TIELA</name>
<reference evidence="6 7" key="1">
    <citation type="submission" date="2015-12" db="EMBL/GenBank/DDBJ databases">
        <title>Dictyostelia acquired genes for synthesis and detection of signals that induce cell-type specialization by lateral gene transfer from prokaryotes.</title>
        <authorList>
            <person name="Gloeckner G."/>
            <person name="Schaap P."/>
        </authorList>
    </citation>
    <scope>NUCLEOTIDE SEQUENCE [LARGE SCALE GENOMIC DNA]</scope>
    <source>
        <strain evidence="6 7">TK</strain>
    </source>
</reference>
<protein>
    <recommendedName>
        <fullName evidence="8">Glycophosphotransferase</fullName>
    </recommendedName>
</protein>
<dbReference type="EMBL" id="LODT01000001">
    <property type="protein sequence ID" value="KYR03002.1"/>
    <property type="molecule type" value="Genomic_DNA"/>
</dbReference>
<dbReference type="OMA" id="NIYHNGW"/>
<comment type="caution">
    <text evidence="6">The sequence shown here is derived from an EMBL/GenBank/DDBJ whole genome shotgun (WGS) entry which is preliminary data.</text>
</comment>
<dbReference type="PANTHER" id="PTHR47452">
    <property type="entry name" value="PUTATIVE-RELATED"/>
    <property type="match status" value="1"/>
</dbReference>
<evidence type="ECO:0000256" key="1">
    <source>
        <dbReference type="SAM" id="Phobius"/>
    </source>
</evidence>
<evidence type="ECO:0000259" key="2">
    <source>
        <dbReference type="Pfam" id="PF11380"/>
    </source>
</evidence>
<dbReference type="InterPro" id="IPR031358">
    <property type="entry name" value="Stealth_CR1"/>
</dbReference>
<evidence type="ECO:0000259" key="3">
    <source>
        <dbReference type="Pfam" id="PF17101"/>
    </source>
</evidence>
<keyword evidence="1" id="KW-0472">Membrane</keyword>
<dbReference type="InParanoid" id="A0A152A9U7"/>
<dbReference type="InterPro" id="IPR031357">
    <property type="entry name" value="Stealth_CR3"/>
</dbReference>
<feature type="transmembrane region" description="Helical" evidence="1">
    <location>
        <begin position="6"/>
        <end position="33"/>
    </location>
</feature>
<feature type="domain" description="Stealth protein CR1 conserved region 1" evidence="3">
    <location>
        <begin position="65"/>
        <end position="81"/>
    </location>
</feature>
<evidence type="ECO:0000259" key="5">
    <source>
        <dbReference type="Pfam" id="PF17103"/>
    </source>
</evidence>
<dbReference type="InterPro" id="IPR031356">
    <property type="entry name" value="Stealth_CR4"/>
</dbReference>
<feature type="domain" description="Stealth protein CR2 conserved region 2" evidence="2">
    <location>
        <begin position="101"/>
        <end position="206"/>
    </location>
</feature>
<keyword evidence="1" id="KW-1133">Transmembrane helix</keyword>
<dbReference type="STRING" id="361077.A0A152A9U7"/>
<evidence type="ECO:0000313" key="7">
    <source>
        <dbReference type="Proteomes" id="UP000076078"/>
    </source>
</evidence>
<dbReference type="OrthoDB" id="263283at2759"/>
<gene>
    <name evidence="6" type="ORF">DLAC_11442</name>
</gene>
<dbReference type="GO" id="GO:0016772">
    <property type="term" value="F:transferase activity, transferring phosphorus-containing groups"/>
    <property type="evidence" value="ECO:0007669"/>
    <property type="project" value="InterPro"/>
</dbReference>
<dbReference type="InterPro" id="IPR021520">
    <property type="entry name" value="Stealth_CR2"/>
</dbReference>
<dbReference type="InterPro" id="IPR053362">
    <property type="entry name" value="RPS_phosphotransferase_WefF"/>
</dbReference>
<keyword evidence="1" id="KW-0812">Transmembrane</keyword>